<evidence type="ECO:0000313" key="2">
    <source>
        <dbReference type="EMBL" id="MFB6397915.1"/>
    </source>
</evidence>
<name>A0ABV5D0W7_9ACTN</name>
<protein>
    <submittedName>
        <fullName evidence="2">Uncharacterized protein</fullName>
    </submittedName>
</protein>
<dbReference type="EMBL" id="JBCGDC010000180">
    <property type="protein sequence ID" value="MFB6397915.1"/>
    <property type="molecule type" value="Genomic_DNA"/>
</dbReference>
<keyword evidence="3" id="KW-1185">Reference proteome</keyword>
<dbReference type="Proteomes" id="UP001582793">
    <property type="component" value="Unassembled WGS sequence"/>
</dbReference>
<gene>
    <name evidence="2" type="ORF">AAFH96_33245</name>
</gene>
<reference evidence="2 3" key="1">
    <citation type="submission" date="2024-04" db="EMBL/GenBank/DDBJ databases">
        <title>Polymorphospora sp. isolated from Baiyangdian Lake in Xiong'an New Area.</title>
        <authorList>
            <person name="Zhang X."/>
            <person name="Liu J."/>
        </authorList>
    </citation>
    <scope>NUCLEOTIDE SEQUENCE [LARGE SCALE GENOMIC DNA]</scope>
    <source>
        <strain evidence="2 3">2-325</strain>
    </source>
</reference>
<dbReference type="RefSeq" id="WP_364206636.1">
    <property type="nucleotide sequence ID" value="NZ_JBCGDC010000180.1"/>
</dbReference>
<comment type="caution">
    <text evidence="2">The sequence shown here is derived from an EMBL/GenBank/DDBJ whole genome shotgun (WGS) entry which is preliminary data.</text>
</comment>
<sequence>MALRMDPARRRRLQELARIHDRWQAAHGVDDADFTPDGADSTRRRTPSPEAERELMARSRAVMGLDPETGHYRD</sequence>
<proteinExistence type="predicted"/>
<organism evidence="2 3">
    <name type="scientific">Polymorphospora lycopeni</name>
    <dbReference type="NCBI Taxonomy" id="3140240"/>
    <lineage>
        <taxon>Bacteria</taxon>
        <taxon>Bacillati</taxon>
        <taxon>Actinomycetota</taxon>
        <taxon>Actinomycetes</taxon>
        <taxon>Micromonosporales</taxon>
        <taxon>Micromonosporaceae</taxon>
        <taxon>Polymorphospora</taxon>
    </lineage>
</organism>
<evidence type="ECO:0000256" key="1">
    <source>
        <dbReference type="SAM" id="MobiDB-lite"/>
    </source>
</evidence>
<accession>A0ABV5D0W7</accession>
<evidence type="ECO:0000313" key="3">
    <source>
        <dbReference type="Proteomes" id="UP001582793"/>
    </source>
</evidence>
<feature type="region of interest" description="Disordered" evidence="1">
    <location>
        <begin position="28"/>
        <end position="54"/>
    </location>
</feature>